<proteinExistence type="predicted"/>
<protein>
    <submittedName>
        <fullName evidence="3">LLM class flavin-dependent oxidoreductase</fullName>
    </submittedName>
</protein>
<dbReference type="PANTHER" id="PTHR30137">
    <property type="entry name" value="LUCIFERASE-LIKE MONOOXYGENASE"/>
    <property type="match status" value="1"/>
</dbReference>
<dbReference type="InterPro" id="IPR036661">
    <property type="entry name" value="Luciferase-like_sf"/>
</dbReference>
<dbReference type="Gene3D" id="3.20.20.30">
    <property type="entry name" value="Luciferase-like domain"/>
    <property type="match status" value="1"/>
</dbReference>
<evidence type="ECO:0000313" key="4">
    <source>
        <dbReference type="Proteomes" id="UP001501057"/>
    </source>
</evidence>
<evidence type="ECO:0000259" key="2">
    <source>
        <dbReference type="Pfam" id="PF00296"/>
    </source>
</evidence>
<reference evidence="3 4" key="1">
    <citation type="journal article" date="2019" name="Int. J. Syst. Evol. Microbiol.">
        <title>The Global Catalogue of Microorganisms (GCM) 10K type strain sequencing project: providing services to taxonomists for standard genome sequencing and annotation.</title>
        <authorList>
            <consortium name="The Broad Institute Genomics Platform"/>
            <consortium name="The Broad Institute Genome Sequencing Center for Infectious Disease"/>
            <person name="Wu L."/>
            <person name="Ma J."/>
        </authorList>
    </citation>
    <scope>NUCLEOTIDE SEQUENCE [LARGE SCALE GENOMIC DNA]</scope>
    <source>
        <strain evidence="3 4">JCM 13518</strain>
    </source>
</reference>
<dbReference type="RefSeq" id="WP_344203682.1">
    <property type="nucleotide sequence ID" value="NZ_BAAAME010000005.1"/>
</dbReference>
<dbReference type="InterPro" id="IPR050766">
    <property type="entry name" value="Bact_Lucif_Oxidored"/>
</dbReference>
<dbReference type="Pfam" id="PF00296">
    <property type="entry name" value="Bac_luciferase"/>
    <property type="match status" value="1"/>
</dbReference>
<dbReference type="SUPFAM" id="SSF51679">
    <property type="entry name" value="Bacterial luciferase-like"/>
    <property type="match status" value="1"/>
</dbReference>
<comment type="caution">
    <text evidence="3">The sequence shown here is derived from an EMBL/GenBank/DDBJ whole genome shotgun (WGS) entry which is preliminary data.</text>
</comment>
<evidence type="ECO:0000313" key="3">
    <source>
        <dbReference type="EMBL" id="GAA1750818.1"/>
    </source>
</evidence>
<feature type="domain" description="Luciferase-like" evidence="2">
    <location>
        <begin position="15"/>
        <end position="294"/>
    </location>
</feature>
<dbReference type="PANTHER" id="PTHR30137:SF6">
    <property type="entry name" value="LUCIFERASE-LIKE MONOOXYGENASE"/>
    <property type="match status" value="1"/>
</dbReference>
<accession>A0ABN2K8X4</accession>
<dbReference type="NCBIfam" id="TIGR03558">
    <property type="entry name" value="oxido_grp_1"/>
    <property type="match status" value="1"/>
</dbReference>
<dbReference type="Proteomes" id="UP001501057">
    <property type="component" value="Unassembled WGS sequence"/>
</dbReference>
<dbReference type="InterPro" id="IPR011251">
    <property type="entry name" value="Luciferase-like_dom"/>
</dbReference>
<organism evidence="3 4">
    <name type="scientific">Aeromicrobium alkaliterrae</name>
    <dbReference type="NCBI Taxonomy" id="302168"/>
    <lineage>
        <taxon>Bacteria</taxon>
        <taxon>Bacillati</taxon>
        <taxon>Actinomycetota</taxon>
        <taxon>Actinomycetes</taxon>
        <taxon>Propionibacteriales</taxon>
        <taxon>Nocardioidaceae</taxon>
        <taxon>Aeromicrobium</taxon>
    </lineage>
</organism>
<gene>
    <name evidence="3" type="ORF">GCM10009710_33350</name>
</gene>
<evidence type="ECO:0000256" key="1">
    <source>
        <dbReference type="ARBA" id="ARBA00007789"/>
    </source>
</evidence>
<dbReference type="InterPro" id="IPR019949">
    <property type="entry name" value="CmoO-like"/>
</dbReference>
<name>A0ABN2K8X4_9ACTN</name>
<dbReference type="EMBL" id="BAAAME010000005">
    <property type="protein sequence ID" value="GAA1750818.1"/>
    <property type="molecule type" value="Genomic_DNA"/>
</dbReference>
<comment type="similarity">
    <text evidence="1">To bacterial alkanal monooxygenase alpha and beta chains.</text>
</comment>
<keyword evidence="4" id="KW-1185">Reference proteome</keyword>
<sequence>MVSPRLSVHDTSPVWRGSGAATALRESVELARAVEQLGFHRYWLAEHHATPALASSAPAVLAGQVLTATSSLRVGSGAVLLPSHSPLVVAEQFLTLAALHSARVDLGIGRGKGGSPESAARLGQSRSQTFDEQLDELTAYLADAGPVRATPRAEVAPELVIVGNSVQSAELAGRRGLPYVYAEIIRPGFAAEALAAYREAFSAGPIDEPYAGVAINAVVADSDDLANRLARPFVVGQLAMRSHDPHTLLPTLQETDDLMLSDVEESFVAEKLAPSIIGSRATVAKRLATLIEAVAPDELFVLTQVPGIEHRRRSYELLAEIVR</sequence>